<evidence type="ECO:0000259" key="1">
    <source>
        <dbReference type="Pfam" id="PF03435"/>
    </source>
</evidence>
<dbReference type="Pfam" id="PF03435">
    <property type="entry name" value="Sacchrp_dh_NADP"/>
    <property type="match status" value="1"/>
</dbReference>
<dbReference type="AlphaFoldDB" id="A0A6L9L3Y2"/>
<comment type="caution">
    <text evidence="3">The sequence shown here is derived from an EMBL/GenBank/DDBJ whole genome shotgun (WGS) entry which is preliminary data.</text>
</comment>
<protein>
    <submittedName>
        <fullName evidence="3">Saccharopine dehydrogenase family protein</fullName>
    </submittedName>
</protein>
<dbReference type="Proteomes" id="UP000474175">
    <property type="component" value="Unassembled WGS sequence"/>
</dbReference>
<dbReference type="PANTHER" id="PTHR43796">
    <property type="entry name" value="CARBOXYNORSPERMIDINE SYNTHASE"/>
    <property type="match status" value="1"/>
</dbReference>
<dbReference type="Gene3D" id="3.40.50.720">
    <property type="entry name" value="NAD(P)-binding Rossmann-like Domain"/>
    <property type="match status" value="1"/>
</dbReference>
<dbReference type="InterPro" id="IPR005097">
    <property type="entry name" value="Sacchrp_dh_NADP-bd"/>
</dbReference>
<dbReference type="RefSeq" id="WP_163943470.1">
    <property type="nucleotide sequence ID" value="NZ_JAAFZH010000001.1"/>
</dbReference>
<name>A0A6L9L3Y2_9BACT</name>
<feature type="domain" description="Saccharopine dehydrogenase NADP binding" evidence="1">
    <location>
        <begin position="4"/>
        <end position="137"/>
    </location>
</feature>
<dbReference type="Gene3D" id="3.30.360.10">
    <property type="entry name" value="Dihydrodipicolinate Reductase, domain 2"/>
    <property type="match status" value="1"/>
</dbReference>
<evidence type="ECO:0000313" key="4">
    <source>
        <dbReference type="Proteomes" id="UP000474175"/>
    </source>
</evidence>
<feature type="domain" description="Saccharopine dehydrogenase-like C-terminal" evidence="2">
    <location>
        <begin position="141"/>
        <end position="388"/>
    </location>
</feature>
<keyword evidence="4" id="KW-1185">Reference proteome</keyword>
<reference evidence="3 4" key="1">
    <citation type="submission" date="2020-02" db="EMBL/GenBank/DDBJ databases">
        <title>Draft genome sequence of two Spirosoma agri KCTC 52727 and Spirosoma terrae KCTC 52035.</title>
        <authorList>
            <person name="Rojas J."/>
            <person name="Ambika Manirajan B."/>
            <person name="Suarez C."/>
            <person name="Ratering S."/>
            <person name="Schnell S."/>
        </authorList>
    </citation>
    <scope>NUCLEOTIDE SEQUENCE [LARGE SCALE GENOMIC DNA]</scope>
    <source>
        <strain evidence="3 4">KCTC 52035</strain>
    </source>
</reference>
<dbReference type="Pfam" id="PF16653">
    <property type="entry name" value="Sacchrp_dh_C"/>
    <property type="match status" value="1"/>
</dbReference>
<evidence type="ECO:0000313" key="3">
    <source>
        <dbReference type="EMBL" id="NDU94162.1"/>
    </source>
</evidence>
<gene>
    <name evidence="3" type="ORF">GK108_04695</name>
</gene>
<proteinExistence type="predicted"/>
<dbReference type="SUPFAM" id="SSF51735">
    <property type="entry name" value="NAD(P)-binding Rossmann-fold domains"/>
    <property type="match status" value="1"/>
</dbReference>
<organism evidence="3 4">
    <name type="scientific">Spirosoma terrae</name>
    <dbReference type="NCBI Taxonomy" id="1968276"/>
    <lineage>
        <taxon>Bacteria</taxon>
        <taxon>Pseudomonadati</taxon>
        <taxon>Bacteroidota</taxon>
        <taxon>Cytophagia</taxon>
        <taxon>Cytophagales</taxon>
        <taxon>Cytophagaceae</taxon>
        <taxon>Spirosoma</taxon>
    </lineage>
</organism>
<accession>A0A6L9L3Y2</accession>
<sequence length="402" mass="45189">MAKVLIIGAGGVGSVVAHKCALNSNVFTDIMLASRTKSKCDRIAAEIQEMHGVTVQTAQVDADVVAEVVALIRSFNPFMVINVALPYQDLPIMDACLEAGVHYMDTANYEPKDVAKFEYSWQWAYKERFEQAGLMALLGCGFDPGATQVFTAYANKHHFDRMDYLDIVDCNAGNHGKAFATNFNPEINIREITQPGRYWENGEWIEIPAMSIHKPIEYPEIGPRESYVLYHEELESLVKNFPTLKRARFWMTFGQAYLTHLEVLQNVGMTRIDPVKFNGMDIVPLEFLKAVLPAPDTLGENYTGQTSIGCQIKGVKDGADRTYYIWNNCDHAETYREVRGQAVSYTTGVPAMIGAMLMVTGVWLKPGVWNCEELDPDPFIEQMNKQGLPVNERVDIPLPHEY</sequence>
<dbReference type="PANTHER" id="PTHR43796:SF2">
    <property type="entry name" value="CARBOXYNORSPERMIDINE SYNTHASE"/>
    <property type="match status" value="1"/>
</dbReference>
<evidence type="ECO:0000259" key="2">
    <source>
        <dbReference type="Pfam" id="PF16653"/>
    </source>
</evidence>
<dbReference type="InterPro" id="IPR036291">
    <property type="entry name" value="NAD(P)-bd_dom_sf"/>
</dbReference>
<dbReference type="InterPro" id="IPR032095">
    <property type="entry name" value="Sacchrp_dh-like_C"/>
</dbReference>
<dbReference type="EMBL" id="JAAFZH010000001">
    <property type="protein sequence ID" value="NDU94162.1"/>
    <property type="molecule type" value="Genomic_DNA"/>
</dbReference>